<dbReference type="EMBL" id="JABSTQ010009246">
    <property type="protein sequence ID" value="KAG0431202.1"/>
    <property type="molecule type" value="Genomic_DNA"/>
</dbReference>
<gene>
    <name evidence="1" type="ORF">HPB47_021999</name>
</gene>
<sequence length="337" mass="37943">MDHSCHQRSSTLFSAGPGMLEARKIHRRAVLANSQDSYLLCMEPTTNASERLQNRAGYMVHRATFQDEVASASDDSSYIYLAESRAAAESPTARSWASVFWRRAHRHWYYLSWACSHRRQVRLDAVRALADLRHLTDAQFREIAQACDVRTGVGLARTASADMRFFLPPPPVPAHLSQVECDREGGPVVEEPWHGSVETELDLALQALVRHCSVAEHRHRLVHAGLLPLLQRLLLEHPDDVRLHSLAAQALANLSLEPDLHQVLFRSGWVGILARWLRNPETLLSFPASRALANMDTDSSWPMGYGDGVYLLHPEYRLQVAFQAFGELTKVVLGHPR</sequence>
<name>A0AC60QCS8_IXOPE</name>
<protein>
    <submittedName>
        <fullName evidence="1">Uncharacterized protein</fullName>
    </submittedName>
</protein>
<proteinExistence type="predicted"/>
<organism evidence="1 2">
    <name type="scientific">Ixodes persulcatus</name>
    <name type="common">Taiga tick</name>
    <dbReference type="NCBI Taxonomy" id="34615"/>
    <lineage>
        <taxon>Eukaryota</taxon>
        <taxon>Metazoa</taxon>
        <taxon>Ecdysozoa</taxon>
        <taxon>Arthropoda</taxon>
        <taxon>Chelicerata</taxon>
        <taxon>Arachnida</taxon>
        <taxon>Acari</taxon>
        <taxon>Parasitiformes</taxon>
        <taxon>Ixodida</taxon>
        <taxon>Ixodoidea</taxon>
        <taxon>Ixodidae</taxon>
        <taxon>Ixodinae</taxon>
        <taxon>Ixodes</taxon>
    </lineage>
</organism>
<evidence type="ECO:0000313" key="2">
    <source>
        <dbReference type="Proteomes" id="UP000805193"/>
    </source>
</evidence>
<accession>A0AC60QCS8</accession>
<reference evidence="1 2" key="1">
    <citation type="journal article" date="2020" name="Cell">
        <title>Large-Scale Comparative Analyses of Tick Genomes Elucidate Their Genetic Diversity and Vector Capacities.</title>
        <authorList>
            <consortium name="Tick Genome and Microbiome Consortium (TIGMIC)"/>
            <person name="Jia N."/>
            <person name="Wang J."/>
            <person name="Shi W."/>
            <person name="Du L."/>
            <person name="Sun Y."/>
            <person name="Zhan W."/>
            <person name="Jiang J.F."/>
            <person name="Wang Q."/>
            <person name="Zhang B."/>
            <person name="Ji P."/>
            <person name="Bell-Sakyi L."/>
            <person name="Cui X.M."/>
            <person name="Yuan T.T."/>
            <person name="Jiang B.G."/>
            <person name="Yang W.F."/>
            <person name="Lam T.T."/>
            <person name="Chang Q.C."/>
            <person name="Ding S.J."/>
            <person name="Wang X.J."/>
            <person name="Zhu J.G."/>
            <person name="Ruan X.D."/>
            <person name="Zhao L."/>
            <person name="Wei J.T."/>
            <person name="Ye R.Z."/>
            <person name="Que T.C."/>
            <person name="Du C.H."/>
            <person name="Zhou Y.H."/>
            <person name="Cheng J.X."/>
            <person name="Dai P.F."/>
            <person name="Guo W.B."/>
            <person name="Han X.H."/>
            <person name="Huang E.J."/>
            <person name="Li L.F."/>
            <person name="Wei W."/>
            <person name="Gao Y.C."/>
            <person name="Liu J.Z."/>
            <person name="Shao H.Z."/>
            <person name="Wang X."/>
            <person name="Wang C.C."/>
            <person name="Yang T.C."/>
            <person name="Huo Q.B."/>
            <person name="Li W."/>
            <person name="Chen H.Y."/>
            <person name="Chen S.E."/>
            <person name="Zhou L.G."/>
            <person name="Ni X.B."/>
            <person name="Tian J.H."/>
            <person name="Sheng Y."/>
            <person name="Liu T."/>
            <person name="Pan Y.S."/>
            <person name="Xia L.Y."/>
            <person name="Li J."/>
            <person name="Zhao F."/>
            <person name="Cao W.C."/>
        </authorList>
    </citation>
    <scope>NUCLEOTIDE SEQUENCE [LARGE SCALE GENOMIC DNA]</scope>
    <source>
        <strain evidence="1">Iper-2018</strain>
    </source>
</reference>
<keyword evidence="2" id="KW-1185">Reference proteome</keyword>
<dbReference type="Proteomes" id="UP000805193">
    <property type="component" value="Unassembled WGS sequence"/>
</dbReference>
<evidence type="ECO:0000313" key="1">
    <source>
        <dbReference type="EMBL" id="KAG0431202.1"/>
    </source>
</evidence>
<comment type="caution">
    <text evidence="1">The sequence shown here is derived from an EMBL/GenBank/DDBJ whole genome shotgun (WGS) entry which is preliminary data.</text>
</comment>